<comment type="caution">
    <text evidence="3">The sequence shown here is derived from an EMBL/GenBank/DDBJ whole genome shotgun (WGS) entry which is preliminary data.</text>
</comment>
<keyword evidence="2" id="KW-1133">Transmembrane helix</keyword>
<accession>A0A7X4KAS5</accession>
<proteinExistence type="predicted"/>
<dbReference type="EMBL" id="WWCK01000002">
    <property type="protein sequence ID" value="MYM66415.1"/>
    <property type="molecule type" value="Genomic_DNA"/>
</dbReference>
<dbReference type="AlphaFoldDB" id="A0A7X4KAS5"/>
<evidence type="ECO:0000313" key="4">
    <source>
        <dbReference type="Proteomes" id="UP000450012"/>
    </source>
</evidence>
<keyword evidence="2" id="KW-0812">Transmembrane</keyword>
<feature type="transmembrane region" description="Helical" evidence="2">
    <location>
        <begin position="20"/>
        <end position="45"/>
    </location>
</feature>
<keyword evidence="4" id="KW-1185">Reference proteome</keyword>
<sequence>MALLNLLRKVDDEQSKESNNALSILGKLGPVFQTLIWALLIAYILRRFAQPISTFLVKFGERLGKLHIKTPIGEVFADVGPQSKDEQVSKAAEKVSAQSLSTDVPVNDSPSSNTPNDAPVNDVRASDTSASPPPDIPAFSELTRSTAHRIRLAYEAEDFVIRTLQLEFGTTIVQNVKTRTGINMDGFFTIQDTPCVIEVKLLSPKTVGGFIRDSLTRLVSGLERDPRFEQARIIMALVYIEELPHEKQRKIESMLFQIDSRVQVRWFSLNELRDRFIDVPRGDHSTE</sequence>
<evidence type="ECO:0000313" key="3">
    <source>
        <dbReference type="EMBL" id="MYM66415.1"/>
    </source>
</evidence>
<reference evidence="3 4" key="1">
    <citation type="submission" date="2019-12" db="EMBL/GenBank/DDBJ databases">
        <title>Novel species isolated from a subtropical stream in China.</title>
        <authorList>
            <person name="Lu H."/>
        </authorList>
    </citation>
    <scope>NUCLEOTIDE SEQUENCE [LARGE SCALE GENOMIC DNA]</scope>
    <source>
        <strain evidence="3 4">FT55W</strain>
    </source>
</reference>
<feature type="compositionally biased region" description="Polar residues" evidence="1">
    <location>
        <begin position="96"/>
        <end position="116"/>
    </location>
</feature>
<name>A0A7X4KAS5_9BURK</name>
<evidence type="ECO:0000256" key="2">
    <source>
        <dbReference type="SAM" id="Phobius"/>
    </source>
</evidence>
<protein>
    <submittedName>
        <fullName evidence="3">Uncharacterized protein</fullName>
    </submittedName>
</protein>
<dbReference type="Proteomes" id="UP000450012">
    <property type="component" value="Unassembled WGS sequence"/>
</dbReference>
<dbReference type="RefSeq" id="WP_161012995.1">
    <property type="nucleotide sequence ID" value="NZ_WWCK01000002.1"/>
</dbReference>
<organism evidence="3 4">
    <name type="scientific">Duganella rivi</name>
    <dbReference type="NCBI Taxonomy" id="2666083"/>
    <lineage>
        <taxon>Bacteria</taxon>
        <taxon>Pseudomonadati</taxon>
        <taxon>Pseudomonadota</taxon>
        <taxon>Betaproteobacteria</taxon>
        <taxon>Burkholderiales</taxon>
        <taxon>Oxalobacteraceae</taxon>
        <taxon>Telluria group</taxon>
        <taxon>Duganella</taxon>
    </lineage>
</organism>
<keyword evidence="2" id="KW-0472">Membrane</keyword>
<feature type="region of interest" description="Disordered" evidence="1">
    <location>
        <begin position="87"/>
        <end position="139"/>
    </location>
</feature>
<gene>
    <name evidence="3" type="ORF">GTP45_06135</name>
</gene>
<evidence type="ECO:0000256" key="1">
    <source>
        <dbReference type="SAM" id="MobiDB-lite"/>
    </source>
</evidence>